<dbReference type="Proteomes" id="UP000029120">
    <property type="component" value="Chromosome 1"/>
</dbReference>
<dbReference type="OMA" id="SIDPCTV"/>
<dbReference type="AlphaFoldDB" id="A0A087HQM4"/>
<reference evidence="5" key="1">
    <citation type="journal article" date="2015" name="Nat. Plants">
        <title>Genome expansion of Arabis alpina linked with retrotransposition and reduced symmetric DNA methylation.</title>
        <authorList>
            <person name="Willing E.M."/>
            <person name="Rawat V."/>
            <person name="Mandakova T."/>
            <person name="Maumus F."/>
            <person name="James G.V."/>
            <person name="Nordstroem K.J."/>
            <person name="Becker C."/>
            <person name="Warthmann N."/>
            <person name="Chica C."/>
            <person name="Szarzynska B."/>
            <person name="Zytnicki M."/>
            <person name="Albani M.C."/>
            <person name="Kiefer C."/>
            <person name="Bergonzi S."/>
            <person name="Castaings L."/>
            <person name="Mateos J.L."/>
            <person name="Berns M.C."/>
            <person name="Bujdoso N."/>
            <person name="Piofczyk T."/>
            <person name="de Lorenzo L."/>
            <person name="Barrero-Sicilia C."/>
            <person name="Mateos I."/>
            <person name="Piednoel M."/>
            <person name="Hagmann J."/>
            <person name="Chen-Min-Tao R."/>
            <person name="Iglesias-Fernandez R."/>
            <person name="Schuster S.C."/>
            <person name="Alonso-Blanco C."/>
            <person name="Roudier F."/>
            <person name="Carbonero P."/>
            <person name="Paz-Ares J."/>
            <person name="Davis S.J."/>
            <person name="Pecinka A."/>
            <person name="Quesneville H."/>
            <person name="Colot V."/>
            <person name="Lysak M.A."/>
            <person name="Weigel D."/>
            <person name="Coupland G."/>
            <person name="Schneeberger K."/>
        </authorList>
    </citation>
    <scope>NUCLEOTIDE SEQUENCE [LARGE SCALE GENOMIC DNA]</scope>
    <source>
        <strain evidence="5">cv. Pajares</strain>
    </source>
</reference>
<dbReference type="EMBL" id="CM002869">
    <property type="protein sequence ID" value="KFK44426.1"/>
    <property type="molecule type" value="Genomic_DNA"/>
</dbReference>
<feature type="chain" id="PRO_5001823503" description="Pectinesterase inhibitor domain-containing protein" evidence="2">
    <location>
        <begin position="27"/>
        <end position="168"/>
    </location>
</feature>
<proteinExistence type="predicted"/>
<feature type="domain" description="Pectinesterase inhibitor" evidence="3">
    <location>
        <begin position="28"/>
        <end position="162"/>
    </location>
</feature>
<sequence length="168" mass="17965">MSINPLMAVLGAIFLLVATSSPSASAVALKVASIDPCTVADFPALCRGTIKGQTNVNAATDVAIRELMKRTRQAKEMAAKELKRDGGVATCLSNFNSAFDNLDKALKNIKENDGFSLNINLSAVLTDYDTCSDAMKESREINNVIYKSAGVLYQMADNCLALSTLVKH</sequence>
<keyword evidence="5" id="KW-1185">Reference proteome</keyword>
<evidence type="ECO:0000256" key="1">
    <source>
        <dbReference type="SAM" id="Coils"/>
    </source>
</evidence>
<keyword evidence="2" id="KW-0732">Signal</keyword>
<dbReference type="InterPro" id="IPR035513">
    <property type="entry name" value="Invertase/methylesterase_inhib"/>
</dbReference>
<dbReference type="InterPro" id="IPR006501">
    <property type="entry name" value="Pectinesterase_inhib_dom"/>
</dbReference>
<gene>
    <name evidence="4" type="ordered locus">AALP_Aa1g255100</name>
</gene>
<dbReference type="Gramene" id="KFK44426">
    <property type="protein sequence ID" value="KFK44426"/>
    <property type="gene ID" value="AALP_AA1G255100"/>
</dbReference>
<dbReference type="SMART" id="SM00856">
    <property type="entry name" value="PMEI"/>
    <property type="match status" value="1"/>
</dbReference>
<dbReference type="Pfam" id="PF04043">
    <property type="entry name" value="PMEI"/>
    <property type="match status" value="1"/>
</dbReference>
<dbReference type="OrthoDB" id="770764at2759"/>
<dbReference type="Gene3D" id="1.20.140.40">
    <property type="entry name" value="Invertase/pectin methylesterase inhibitor family protein"/>
    <property type="match status" value="1"/>
</dbReference>
<accession>A0A087HQM4</accession>
<name>A0A087HQM4_ARAAL</name>
<dbReference type="NCBIfam" id="TIGR01614">
    <property type="entry name" value="PME_inhib"/>
    <property type="match status" value="1"/>
</dbReference>
<evidence type="ECO:0000259" key="3">
    <source>
        <dbReference type="SMART" id="SM00856"/>
    </source>
</evidence>
<dbReference type="eggNOG" id="ENOG502S99C">
    <property type="taxonomic scope" value="Eukaryota"/>
</dbReference>
<evidence type="ECO:0000313" key="4">
    <source>
        <dbReference type="EMBL" id="KFK44426.1"/>
    </source>
</evidence>
<keyword evidence="1" id="KW-0175">Coiled coil</keyword>
<evidence type="ECO:0000313" key="5">
    <source>
        <dbReference type="Proteomes" id="UP000029120"/>
    </source>
</evidence>
<feature type="coiled-coil region" evidence="1">
    <location>
        <begin position="65"/>
        <end position="112"/>
    </location>
</feature>
<organism evidence="4 5">
    <name type="scientific">Arabis alpina</name>
    <name type="common">Alpine rock-cress</name>
    <dbReference type="NCBI Taxonomy" id="50452"/>
    <lineage>
        <taxon>Eukaryota</taxon>
        <taxon>Viridiplantae</taxon>
        <taxon>Streptophyta</taxon>
        <taxon>Embryophyta</taxon>
        <taxon>Tracheophyta</taxon>
        <taxon>Spermatophyta</taxon>
        <taxon>Magnoliopsida</taxon>
        <taxon>eudicotyledons</taxon>
        <taxon>Gunneridae</taxon>
        <taxon>Pentapetalae</taxon>
        <taxon>rosids</taxon>
        <taxon>malvids</taxon>
        <taxon>Brassicales</taxon>
        <taxon>Brassicaceae</taxon>
        <taxon>Arabideae</taxon>
        <taxon>Arabis</taxon>
    </lineage>
</organism>
<dbReference type="GO" id="GO:0004857">
    <property type="term" value="F:enzyme inhibitor activity"/>
    <property type="evidence" value="ECO:0007669"/>
    <property type="project" value="InterPro"/>
</dbReference>
<dbReference type="CDD" id="cd15800">
    <property type="entry name" value="PMEI-like_2"/>
    <property type="match status" value="1"/>
</dbReference>
<feature type="signal peptide" evidence="2">
    <location>
        <begin position="1"/>
        <end position="26"/>
    </location>
</feature>
<dbReference type="SUPFAM" id="SSF101148">
    <property type="entry name" value="Plant invertase/pectin methylesterase inhibitor"/>
    <property type="match status" value="1"/>
</dbReference>
<evidence type="ECO:0000256" key="2">
    <source>
        <dbReference type="SAM" id="SignalP"/>
    </source>
</evidence>
<protein>
    <recommendedName>
        <fullName evidence="3">Pectinesterase inhibitor domain-containing protein</fullName>
    </recommendedName>
</protein>